<dbReference type="GeneID" id="10963795"/>
<protein>
    <submittedName>
        <fullName evidence="1">Uncharacterized protein</fullName>
    </submittedName>
</protein>
<dbReference type="KEGG" id="vg:10963795"/>
<sequence length="308" mass="31788">MNGINFKVYDPVAQLVATGGGSGGLPLTGGTLIGNLLIQAPSKVIQSQPPFMPNDLTNKAYVDSLVGGGPFLPLSGGTVSGQIVQSLAPVAPTNLANKAYVDNLAGGLLPLSGGVMSGAITQPLAPVAANDLTNKGYTDTFKYGSYLFKSTAPIFLNPAGVVTAFSTGNTTIGPDVWSTPNISCSMSASGVVTITNNLSSIVYFKLTFIACNLDDSMDSSGMVGCSFYNEGTASSFGVAKTLKCLPLSVFNLVNEGFVNQVELVALKSVSPLSQFTFSVKLQNVGPNIVTIDGSPATNNSHLIIDRFV</sequence>
<evidence type="ECO:0000313" key="2">
    <source>
        <dbReference type="Proteomes" id="UP000112896"/>
    </source>
</evidence>
<proteinExistence type="predicted"/>
<dbReference type="RefSeq" id="YP_004732856.1">
    <property type="nucleotide sequence ID" value="NC_015780.1"/>
</dbReference>
<name>G0T599_IRV9</name>
<organismHost>
    <name type="scientific">Wiseana cervinata</name>
    <dbReference type="NCBI Taxonomy" id="107013"/>
</organismHost>
<keyword evidence="2" id="KW-1185">Reference proteome</keyword>
<dbReference type="Proteomes" id="UP000112896">
    <property type="component" value="Segment"/>
</dbReference>
<accession>G0T599</accession>
<organism evidence="1 2">
    <name type="scientific">Wiseana iridescent virus</name>
    <name type="common">WIV</name>
    <name type="synonym">Insect iridescent virus type 9</name>
    <dbReference type="NCBI Taxonomy" id="68347"/>
    <lineage>
        <taxon>Viruses</taxon>
        <taxon>Varidnaviria</taxon>
        <taxon>Bamfordvirae</taxon>
        <taxon>Nucleocytoviricota</taxon>
        <taxon>Megaviricetes</taxon>
        <taxon>Pimascovirales</taxon>
        <taxon>Pimascovirales incertae sedis</taxon>
        <taxon>Iridoviridae</taxon>
        <taxon>Betairidovirinae</taxon>
        <taxon>Chloriridovirus</taxon>
        <taxon>Chloriridovirus wiseana1</taxon>
        <taxon>Invertebrate iridescent virus 9</taxon>
    </lineage>
</organism>
<evidence type="ECO:0000313" key="1">
    <source>
        <dbReference type="EMBL" id="ADO00416.1"/>
    </source>
</evidence>
<dbReference type="EMBL" id="GQ918152">
    <property type="protein sequence ID" value="ADO00416.1"/>
    <property type="molecule type" value="Genomic_DNA"/>
</dbReference>
<reference evidence="1 2" key="1">
    <citation type="journal article" date="2011" name="J. Virol.">
        <title>Genomic and proteomic analysis of invertebrate iridovirus type 9.</title>
        <authorList>
            <person name="Wong C.K."/>
            <person name="Young V.L."/>
            <person name="Kleffmann T."/>
            <person name="Ward V.K."/>
        </authorList>
    </citation>
    <scope>NUCLEOTIDE SEQUENCE [LARGE SCALE GENOMIC DNA]</scope>
</reference>